<name>A0A0D3G7K9_9ORYZ</name>
<dbReference type="PaxDb" id="65489-OBART05G16320.1"/>
<evidence type="ECO:0000256" key="1">
    <source>
        <dbReference type="SAM" id="MobiDB-lite"/>
    </source>
</evidence>
<feature type="region of interest" description="Disordered" evidence="1">
    <location>
        <begin position="1"/>
        <end position="51"/>
    </location>
</feature>
<accession>A0A0D3G7K9</accession>
<reference evidence="2" key="1">
    <citation type="journal article" date="2009" name="Rice">
        <title>De Novo Next Generation Sequencing of Plant Genomes.</title>
        <authorList>
            <person name="Rounsley S."/>
            <person name="Marri P.R."/>
            <person name="Yu Y."/>
            <person name="He R."/>
            <person name="Sisneros N."/>
            <person name="Goicoechea J.L."/>
            <person name="Lee S.J."/>
            <person name="Angelova A."/>
            <person name="Kudrna D."/>
            <person name="Luo M."/>
            <person name="Affourtit J."/>
            <person name="Desany B."/>
            <person name="Knight J."/>
            <person name="Niazi F."/>
            <person name="Egholm M."/>
            <person name="Wing R.A."/>
        </authorList>
    </citation>
    <scope>NUCLEOTIDE SEQUENCE [LARGE SCALE GENOMIC DNA]</scope>
    <source>
        <strain evidence="2">cv. IRGC 105608</strain>
    </source>
</reference>
<evidence type="ECO:0000313" key="2">
    <source>
        <dbReference type="EnsemblPlants" id="OBART05G16320.1"/>
    </source>
</evidence>
<feature type="compositionally biased region" description="Basic and acidic residues" evidence="1">
    <location>
        <begin position="37"/>
        <end position="51"/>
    </location>
</feature>
<reference evidence="2" key="2">
    <citation type="submission" date="2015-03" db="UniProtKB">
        <authorList>
            <consortium name="EnsemblPlants"/>
        </authorList>
    </citation>
    <scope>IDENTIFICATION</scope>
</reference>
<dbReference type="EnsemblPlants" id="OBART05G16320.1">
    <property type="protein sequence ID" value="OBART05G16320.1"/>
    <property type="gene ID" value="OBART05G16320"/>
</dbReference>
<sequence length="202" mass="21962">MDAAMVSSVSSPRRGSGGRRRTWRSGAKREDDDEVRDAEREMTTRSVAQERDMATRLAAQERGTATSSPASLHQVSLATNRVSSPEWVYLLALVLSSLIPLRPFLPCLCRNPTCPRRFFTSFGFSPSSSALGSIAGDSKPARLLAWWSAADSRDCDLFCWSASHSGRNETGHYCYLLPLSVAGNLLHGPVHHVLPLGATSGD</sequence>
<dbReference type="AlphaFoldDB" id="A0A0D3G7K9"/>
<dbReference type="HOGENOM" id="CLU_1317229_0_0_1"/>
<organism evidence="2">
    <name type="scientific">Oryza barthii</name>
    <dbReference type="NCBI Taxonomy" id="65489"/>
    <lineage>
        <taxon>Eukaryota</taxon>
        <taxon>Viridiplantae</taxon>
        <taxon>Streptophyta</taxon>
        <taxon>Embryophyta</taxon>
        <taxon>Tracheophyta</taxon>
        <taxon>Spermatophyta</taxon>
        <taxon>Magnoliopsida</taxon>
        <taxon>Liliopsida</taxon>
        <taxon>Poales</taxon>
        <taxon>Poaceae</taxon>
        <taxon>BOP clade</taxon>
        <taxon>Oryzoideae</taxon>
        <taxon>Oryzeae</taxon>
        <taxon>Oryzinae</taxon>
        <taxon>Oryza</taxon>
    </lineage>
</organism>
<evidence type="ECO:0000313" key="3">
    <source>
        <dbReference type="Proteomes" id="UP000026960"/>
    </source>
</evidence>
<proteinExistence type="predicted"/>
<dbReference type="Proteomes" id="UP000026960">
    <property type="component" value="Chromosome 5"/>
</dbReference>
<protein>
    <submittedName>
        <fullName evidence="2">Uncharacterized protein</fullName>
    </submittedName>
</protein>
<dbReference type="Gramene" id="OBART05G16320.1">
    <property type="protein sequence ID" value="OBART05G16320.1"/>
    <property type="gene ID" value="OBART05G16320"/>
</dbReference>
<keyword evidence="3" id="KW-1185">Reference proteome</keyword>